<protein>
    <submittedName>
        <fullName evidence="1">Uncharacterized protein</fullName>
    </submittedName>
</protein>
<dbReference type="AlphaFoldDB" id="A0A2K0XPL2"/>
<dbReference type="Proteomes" id="UP000236634">
    <property type="component" value="Unassembled WGS sequence"/>
</dbReference>
<reference evidence="1 2" key="1">
    <citation type="submission" date="2017-03" db="EMBL/GenBank/DDBJ databases">
        <authorList>
            <person name="Afonso C.L."/>
            <person name="Miller P.J."/>
            <person name="Scott M.A."/>
            <person name="Spackman E."/>
            <person name="Goraichik I."/>
            <person name="Dimitrov K.M."/>
            <person name="Suarez D.L."/>
            <person name="Swayne D.E."/>
        </authorList>
    </citation>
    <scope>NUCLEOTIDE SEQUENCE [LARGE SCALE GENOMIC DNA]</scope>
    <source>
        <strain evidence="1 2">DNF00076</strain>
    </source>
</reference>
<name>A0A2K0XPL2_9BACT</name>
<evidence type="ECO:0000313" key="1">
    <source>
        <dbReference type="EMBL" id="PNP96454.1"/>
    </source>
</evidence>
<gene>
    <name evidence="1" type="ORF">BFS16_00785</name>
</gene>
<evidence type="ECO:0000313" key="2">
    <source>
        <dbReference type="Proteomes" id="UP000236634"/>
    </source>
</evidence>
<accession>A0A2K0XPL2</accession>
<comment type="caution">
    <text evidence="1">The sequence shown here is derived from an EMBL/GenBank/DDBJ whole genome shotgun (WGS) entry which is preliminary data.</text>
</comment>
<organism evidence="1 2">
    <name type="scientific">Hoylesella timonensis</name>
    <dbReference type="NCBI Taxonomy" id="386414"/>
    <lineage>
        <taxon>Bacteria</taxon>
        <taxon>Pseudomonadati</taxon>
        <taxon>Bacteroidota</taxon>
        <taxon>Bacteroidia</taxon>
        <taxon>Bacteroidales</taxon>
        <taxon>Prevotellaceae</taxon>
        <taxon>Hoylesella</taxon>
    </lineage>
</organism>
<proteinExistence type="predicted"/>
<dbReference type="EMBL" id="NBAX01000001">
    <property type="protein sequence ID" value="PNP96454.1"/>
    <property type="molecule type" value="Genomic_DNA"/>
</dbReference>
<sequence length="90" mass="10530">MYLLIIGNTLILCETAEQKGFYMEDLVKKEPIVPTLRELEIGESHSFPIEQRSSVYVSCQRMVKEGMRTGWNYEMVEHAEDFTVEVRRIS</sequence>